<keyword evidence="5" id="KW-0175">Coiled coil</keyword>
<organism evidence="8 9">
    <name type="scientific">Trujillonella endophytica</name>
    <dbReference type="NCBI Taxonomy" id="673521"/>
    <lineage>
        <taxon>Bacteria</taxon>
        <taxon>Bacillati</taxon>
        <taxon>Actinomycetota</taxon>
        <taxon>Actinomycetes</taxon>
        <taxon>Geodermatophilales</taxon>
        <taxon>Geodermatophilaceae</taxon>
        <taxon>Trujillonella</taxon>
    </lineage>
</organism>
<keyword evidence="8" id="KW-0121">Carboxypeptidase</keyword>
<dbReference type="OrthoDB" id="1099523at2"/>
<feature type="compositionally biased region" description="Basic residues" evidence="6">
    <location>
        <begin position="57"/>
        <end position="67"/>
    </location>
</feature>
<dbReference type="CDD" id="cd14814">
    <property type="entry name" value="Peptidase_M15"/>
    <property type="match status" value="1"/>
</dbReference>
<accession>A0A1H8SI74</accession>
<dbReference type="Proteomes" id="UP000198960">
    <property type="component" value="Unassembled WGS sequence"/>
</dbReference>
<dbReference type="Gene3D" id="3.30.1380.10">
    <property type="match status" value="1"/>
</dbReference>
<protein>
    <submittedName>
        <fullName evidence="8">D-alanyl-D-alanine carboxypeptidase</fullName>
    </submittedName>
</protein>
<proteinExistence type="inferred from homology"/>
<sequence>MTAQEAAAIRALLAARAAAGQQASARPAPGPRKPSGSRSTTTRRTPSGTRSSSARRPAARSAKRRPSRPSAWQRLVSGSDAQRWKRRALVVALGVVLPVLAGTLSPTPPAPATAAASDPTGVAVATRQGLADAAARYRQLQQDLAGRRDALARAEAAEAQARAATATAQAAVGELAADLYRRTPGQRMPLVGLDADDPGAAADVLWLQGIAEHTQEQNSVDVVRAARAQQAVTAAATATRAARLAVDSALAESRTLLAEVRRQVSGLAPATTAQLAALGAVPAAAEQQERNQQALRRWQDQLGALALAGIQPPTAAELADPAALPPGFSPALDGTGTPVPGVALAVVGNRPVTVLPAETVAAVSIAFAQLGRPYLAGGTGPDAYDCGGLTTAAWMQAGYGLPAAATDQWATGAPVPVSQLQVGDLVFADGGADVGIYVGEGQVLGSSAAGWSVGVRVMAGASGAIRVTLPAPAAANPALPAAVSGNGACGAPPSPVGPVSPAWGGFGNGRIPAAALCAIGEFHALRCDAAAGYAALADAFAEAFDRPLCITDSYRSFGAQVSAFRAKPRLAAVPGTSNHGWALAVDLCGGINRSGSAEWRWMSANAGRFGFVQPDWAGPAGEKPEPWHWEFGHLLDS</sequence>
<dbReference type="GO" id="GO:0004180">
    <property type="term" value="F:carboxypeptidase activity"/>
    <property type="evidence" value="ECO:0007669"/>
    <property type="project" value="UniProtKB-KW"/>
</dbReference>
<keyword evidence="2" id="KW-0645">Protease</keyword>
<evidence type="ECO:0000313" key="9">
    <source>
        <dbReference type="Proteomes" id="UP000198960"/>
    </source>
</evidence>
<dbReference type="PANTHER" id="PTHR47359:SF3">
    <property type="entry name" value="NLP_P60 DOMAIN-CONTAINING PROTEIN-RELATED"/>
    <property type="match status" value="1"/>
</dbReference>
<evidence type="ECO:0000256" key="6">
    <source>
        <dbReference type="SAM" id="MobiDB-lite"/>
    </source>
</evidence>
<dbReference type="GO" id="GO:0006508">
    <property type="term" value="P:proteolysis"/>
    <property type="evidence" value="ECO:0007669"/>
    <property type="project" value="UniProtKB-KW"/>
</dbReference>
<name>A0A1H8SI74_9ACTN</name>
<dbReference type="Gene3D" id="3.90.1720.10">
    <property type="entry name" value="endopeptidase domain like (from Nostoc punctiforme)"/>
    <property type="match status" value="1"/>
</dbReference>
<evidence type="ECO:0000256" key="2">
    <source>
        <dbReference type="ARBA" id="ARBA00022670"/>
    </source>
</evidence>
<evidence type="ECO:0000256" key="1">
    <source>
        <dbReference type="ARBA" id="ARBA00007074"/>
    </source>
</evidence>
<dbReference type="SUPFAM" id="SSF54001">
    <property type="entry name" value="Cysteine proteinases"/>
    <property type="match status" value="1"/>
</dbReference>
<dbReference type="InterPro" id="IPR038765">
    <property type="entry name" value="Papain-like_cys_pep_sf"/>
</dbReference>
<feature type="region of interest" description="Disordered" evidence="6">
    <location>
        <begin position="15"/>
        <end position="78"/>
    </location>
</feature>
<dbReference type="Pfam" id="PF02557">
    <property type="entry name" value="VanY"/>
    <property type="match status" value="1"/>
</dbReference>
<dbReference type="EMBL" id="FOEE01000004">
    <property type="protein sequence ID" value="SEO77978.1"/>
    <property type="molecule type" value="Genomic_DNA"/>
</dbReference>
<dbReference type="InterPro" id="IPR000064">
    <property type="entry name" value="NLP_P60_dom"/>
</dbReference>
<dbReference type="PANTHER" id="PTHR47359">
    <property type="entry name" value="PEPTIDOGLYCAN DL-ENDOPEPTIDASE CWLO"/>
    <property type="match status" value="1"/>
</dbReference>
<dbReference type="AlphaFoldDB" id="A0A1H8SI74"/>
<evidence type="ECO:0000256" key="5">
    <source>
        <dbReference type="SAM" id="Coils"/>
    </source>
</evidence>
<dbReference type="InterPro" id="IPR009045">
    <property type="entry name" value="Zn_M74/Hedgehog-like"/>
</dbReference>
<comment type="similarity">
    <text evidence="1">Belongs to the peptidase C40 family.</text>
</comment>
<dbReference type="SUPFAM" id="SSF55166">
    <property type="entry name" value="Hedgehog/DD-peptidase"/>
    <property type="match status" value="1"/>
</dbReference>
<evidence type="ECO:0000259" key="7">
    <source>
        <dbReference type="PROSITE" id="PS51935"/>
    </source>
</evidence>
<feature type="coiled-coil region" evidence="5">
    <location>
        <begin position="137"/>
        <end position="167"/>
    </location>
</feature>
<dbReference type="GO" id="GO:0008234">
    <property type="term" value="F:cysteine-type peptidase activity"/>
    <property type="evidence" value="ECO:0007669"/>
    <property type="project" value="UniProtKB-KW"/>
</dbReference>
<keyword evidence="9" id="KW-1185">Reference proteome</keyword>
<dbReference type="RefSeq" id="WP_091942095.1">
    <property type="nucleotide sequence ID" value="NZ_FOEE01000004.1"/>
</dbReference>
<dbReference type="InterPro" id="IPR003709">
    <property type="entry name" value="VanY-like_core_dom"/>
</dbReference>
<evidence type="ECO:0000313" key="8">
    <source>
        <dbReference type="EMBL" id="SEO77978.1"/>
    </source>
</evidence>
<keyword evidence="3" id="KW-0378">Hydrolase</keyword>
<reference evidence="9" key="1">
    <citation type="submission" date="2016-10" db="EMBL/GenBank/DDBJ databases">
        <authorList>
            <person name="Varghese N."/>
            <person name="Submissions S."/>
        </authorList>
    </citation>
    <scope>NUCLEOTIDE SEQUENCE [LARGE SCALE GENOMIC DNA]</scope>
    <source>
        <strain evidence="9">DSM 45413</strain>
    </source>
</reference>
<evidence type="ECO:0000256" key="4">
    <source>
        <dbReference type="ARBA" id="ARBA00022807"/>
    </source>
</evidence>
<dbReference type="STRING" id="673521.SAMN05660991_01712"/>
<dbReference type="Pfam" id="PF00877">
    <property type="entry name" value="NLPC_P60"/>
    <property type="match status" value="1"/>
</dbReference>
<gene>
    <name evidence="8" type="ORF">SAMN05660991_01712</name>
</gene>
<dbReference type="InterPro" id="IPR051794">
    <property type="entry name" value="PG_Endopeptidase_C40"/>
</dbReference>
<dbReference type="PROSITE" id="PS51935">
    <property type="entry name" value="NLPC_P60"/>
    <property type="match status" value="1"/>
</dbReference>
<feature type="compositionally biased region" description="Low complexity" evidence="6">
    <location>
        <begin position="15"/>
        <end position="56"/>
    </location>
</feature>
<keyword evidence="4" id="KW-0788">Thiol protease</keyword>
<feature type="domain" description="NlpC/P60" evidence="7">
    <location>
        <begin position="356"/>
        <end position="475"/>
    </location>
</feature>
<evidence type="ECO:0000256" key="3">
    <source>
        <dbReference type="ARBA" id="ARBA00022801"/>
    </source>
</evidence>